<protein>
    <submittedName>
        <fullName evidence="1">Uncharacterized protein</fullName>
    </submittedName>
</protein>
<accession>A0A1L9WL76</accession>
<evidence type="ECO:0000313" key="2">
    <source>
        <dbReference type="Proteomes" id="UP000184546"/>
    </source>
</evidence>
<dbReference type="Proteomes" id="UP000184546">
    <property type="component" value="Unassembled WGS sequence"/>
</dbReference>
<dbReference type="VEuPathDB" id="FungiDB:ASPACDRAFT_1890753"/>
<gene>
    <name evidence="1" type="ORF">ASPACDRAFT_1890753</name>
</gene>
<dbReference type="AlphaFoldDB" id="A0A1L9WL76"/>
<reference evidence="2" key="1">
    <citation type="journal article" date="2017" name="Genome Biol.">
        <title>Comparative genomics reveals high biological diversity and specific adaptations in the industrially and medically important fungal genus Aspergillus.</title>
        <authorList>
            <person name="de Vries R.P."/>
            <person name="Riley R."/>
            <person name="Wiebenga A."/>
            <person name="Aguilar-Osorio G."/>
            <person name="Amillis S."/>
            <person name="Uchima C.A."/>
            <person name="Anderluh G."/>
            <person name="Asadollahi M."/>
            <person name="Askin M."/>
            <person name="Barry K."/>
            <person name="Battaglia E."/>
            <person name="Bayram O."/>
            <person name="Benocci T."/>
            <person name="Braus-Stromeyer S.A."/>
            <person name="Caldana C."/>
            <person name="Canovas D."/>
            <person name="Cerqueira G.C."/>
            <person name="Chen F."/>
            <person name="Chen W."/>
            <person name="Choi C."/>
            <person name="Clum A."/>
            <person name="Dos Santos R.A."/>
            <person name="Damasio A.R."/>
            <person name="Diallinas G."/>
            <person name="Emri T."/>
            <person name="Fekete E."/>
            <person name="Flipphi M."/>
            <person name="Freyberg S."/>
            <person name="Gallo A."/>
            <person name="Gournas C."/>
            <person name="Habgood R."/>
            <person name="Hainaut M."/>
            <person name="Harispe M.L."/>
            <person name="Henrissat B."/>
            <person name="Hilden K.S."/>
            <person name="Hope R."/>
            <person name="Hossain A."/>
            <person name="Karabika E."/>
            <person name="Karaffa L."/>
            <person name="Karanyi Z."/>
            <person name="Krasevec N."/>
            <person name="Kuo A."/>
            <person name="Kusch H."/>
            <person name="LaButti K."/>
            <person name="Lagendijk E.L."/>
            <person name="Lapidus A."/>
            <person name="Levasseur A."/>
            <person name="Lindquist E."/>
            <person name="Lipzen A."/>
            <person name="Logrieco A.F."/>
            <person name="MacCabe A."/>
            <person name="Maekelae M.R."/>
            <person name="Malavazi I."/>
            <person name="Melin P."/>
            <person name="Meyer V."/>
            <person name="Mielnichuk N."/>
            <person name="Miskei M."/>
            <person name="Molnar A.P."/>
            <person name="Mule G."/>
            <person name="Ngan C.Y."/>
            <person name="Orejas M."/>
            <person name="Orosz E."/>
            <person name="Ouedraogo J.P."/>
            <person name="Overkamp K.M."/>
            <person name="Park H.-S."/>
            <person name="Perrone G."/>
            <person name="Piumi F."/>
            <person name="Punt P.J."/>
            <person name="Ram A.F."/>
            <person name="Ramon A."/>
            <person name="Rauscher S."/>
            <person name="Record E."/>
            <person name="Riano-Pachon D.M."/>
            <person name="Robert V."/>
            <person name="Roehrig J."/>
            <person name="Ruller R."/>
            <person name="Salamov A."/>
            <person name="Salih N.S."/>
            <person name="Samson R.A."/>
            <person name="Sandor E."/>
            <person name="Sanguinetti M."/>
            <person name="Schuetze T."/>
            <person name="Sepcic K."/>
            <person name="Shelest E."/>
            <person name="Sherlock G."/>
            <person name="Sophianopoulou V."/>
            <person name="Squina F.M."/>
            <person name="Sun H."/>
            <person name="Susca A."/>
            <person name="Todd R.B."/>
            <person name="Tsang A."/>
            <person name="Unkles S.E."/>
            <person name="van de Wiele N."/>
            <person name="van Rossen-Uffink D."/>
            <person name="Oliveira J.V."/>
            <person name="Vesth T.C."/>
            <person name="Visser J."/>
            <person name="Yu J.-H."/>
            <person name="Zhou M."/>
            <person name="Andersen M.R."/>
            <person name="Archer D.B."/>
            <person name="Baker S.E."/>
            <person name="Benoit I."/>
            <person name="Brakhage A.A."/>
            <person name="Braus G.H."/>
            <person name="Fischer R."/>
            <person name="Frisvad J.C."/>
            <person name="Goldman G.H."/>
            <person name="Houbraken J."/>
            <person name="Oakley B."/>
            <person name="Pocsi I."/>
            <person name="Scazzocchio C."/>
            <person name="Seiboth B."/>
            <person name="vanKuyk P.A."/>
            <person name="Wortman J."/>
            <person name="Dyer P.S."/>
            <person name="Grigoriev I.V."/>
        </authorList>
    </citation>
    <scope>NUCLEOTIDE SEQUENCE [LARGE SCALE GENOMIC DNA]</scope>
    <source>
        <strain evidence="2">ATCC 16872 / CBS 172.66 / WB 5094</strain>
    </source>
</reference>
<dbReference type="EMBL" id="KV878984">
    <property type="protein sequence ID" value="OJJ96914.1"/>
    <property type="molecule type" value="Genomic_DNA"/>
</dbReference>
<sequence length="158" mass="18156">MSNCDEWSVTKHKQGLRWAMRTQRTLVWKPTKIWQKNFSRESGPQQISGLYALIYVASTTDQDQGADAVGISGVDLQEDGSGGILHHVEMSALRKRDFWVFIELVTGPRIYGVTLRICEEPSYYGREDEDLEEQELRLLPTRLHLFLLNLAGFERDTP</sequence>
<dbReference type="RefSeq" id="XP_020053254.1">
    <property type="nucleotide sequence ID" value="XM_020198589.1"/>
</dbReference>
<name>A0A1L9WL76_ASPA1</name>
<proteinExistence type="predicted"/>
<evidence type="ECO:0000313" key="1">
    <source>
        <dbReference type="EMBL" id="OJJ96914.1"/>
    </source>
</evidence>
<organism evidence="1 2">
    <name type="scientific">Aspergillus aculeatus (strain ATCC 16872 / CBS 172.66 / WB 5094)</name>
    <dbReference type="NCBI Taxonomy" id="690307"/>
    <lineage>
        <taxon>Eukaryota</taxon>
        <taxon>Fungi</taxon>
        <taxon>Dikarya</taxon>
        <taxon>Ascomycota</taxon>
        <taxon>Pezizomycotina</taxon>
        <taxon>Eurotiomycetes</taxon>
        <taxon>Eurotiomycetidae</taxon>
        <taxon>Eurotiales</taxon>
        <taxon>Aspergillaceae</taxon>
        <taxon>Aspergillus</taxon>
        <taxon>Aspergillus subgen. Circumdati</taxon>
    </lineage>
</organism>
<keyword evidence="2" id="KW-1185">Reference proteome</keyword>
<dbReference type="GeneID" id="30972403"/>